<protein>
    <submittedName>
        <fullName evidence="1">YbjN domain-containing protein</fullName>
    </submittedName>
</protein>
<dbReference type="Pfam" id="PF10722">
    <property type="entry name" value="YbjN"/>
    <property type="match status" value="1"/>
</dbReference>
<evidence type="ECO:0000313" key="1">
    <source>
        <dbReference type="EMBL" id="MBD2563676.1"/>
    </source>
</evidence>
<reference evidence="1 2" key="1">
    <citation type="journal article" date="2020" name="ISME J.">
        <title>Comparative genomics reveals insights into cyanobacterial evolution and habitat adaptation.</title>
        <authorList>
            <person name="Chen M.Y."/>
            <person name="Teng W.K."/>
            <person name="Zhao L."/>
            <person name="Hu C.X."/>
            <person name="Zhou Y.K."/>
            <person name="Han B.P."/>
            <person name="Song L.R."/>
            <person name="Shu W.S."/>
        </authorList>
    </citation>
    <scope>NUCLEOTIDE SEQUENCE [LARGE SCALE GENOMIC DNA]</scope>
    <source>
        <strain evidence="1 2">FACHB-391</strain>
    </source>
</reference>
<gene>
    <name evidence="1" type="ORF">H6G95_24300</name>
</gene>
<dbReference type="RefSeq" id="WP_190894141.1">
    <property type="nucleotide sequence ID" value="NZ_JACJTE010000034.1"/>
</dbReference>
<sequence>MGTKAEDYQYQLDAELILCDRTISPLPIHALALALTKLEEDLIECRLRFQINAELHRRIETEALFNLKPEIRVPLSSEDFLSETDIEIEISLQPDFLPNLSEHIASLDEISSNFIKLNQEQPDNPLFATENWLLVSAIQPQTSSDVGYRTLWDYLSPATLSKAAASGSANPISDALGTFFKNWTQNNLSAVTEQATAEVVDGIAHFFRDLADFNLDELKKLVKNIDQQVTKDWKPFSGDRTILQEMLNFFTEDDWNFRKLQGESVLQVAFGGKNGKWNCYAKAIEENKQFIFYSLCPITAPEDKRQAIAEFLTRANYAMMIGNFELDFSDGEIRYKTSIDIAGDRLSFALIKNLVYTNVTMMDEYLPGILLVIDDDASPQEAITKIETNV</sequence>
<dbReference type="InterPro" id="IPR019660">
    <property type="entry name" value="Put_sensory_transdc_reg_YbjN"/>
</dbReference>
<evidence type="ECO:0000313" key="2">
    <source>
        <dbReference type="Proteomes" id="UP000604661"/>
    </source>
</evidence>
<name>A0ABR8F1X0_NOSLI</name>
<dbReference type="Proteomes" id="UP000604661">
    <property type="component" value="Unassembled WGS sequence"/>
</dbReference>
<proteinExistence type="predicted"/>
<keyword evidence="2" id="KW-1185">Reference proteome</keyword>
<accession>A0ABR8F1X0</accession>
<dbReference type="EMBL" id="JACJTE010000034">
    <property type="protein sequence ID" value="MBD2563676.1"/>
    <property type="molecule type" value="Genomic_DNA"/>
</dbReference>
<organism evidence="1 2">
    <name type="scientific">Nostoc linckia FACHB-391</name>
    <dbReference type="NCBI Taxonomy" id="2692906"/>
    <lineage>
        <taxon>Bacteria</taxon>
        <taxon>Bacillati</taxon>
        <taxon>Cyanobacteriota</taxon>
        <taxon>Cyanophyceae</taxon>
        <taxon>Nostocales</taxon>
        <taxon>Nostocaceae</taxon>
        <taxon>Nostoc</taxon>
    </lineage>
</organism>
<comment type="caution">
    <text evidence="1">The sequence shown here is derived from an EMBL/GenBank/DDBJ whole genome shotgun (WGS) entry which is preliminary data.</text>
</comment>
<dbReference type="CDD" id="cd17033">
    <property type="entry name" value="DR1245-like"/>
    <property type="match status" value="1"/>
</dbReference>